<proteinExistence type="predicted"/>
<name>A0ABY7H7U2_9BACT</name>
<evidence type="ECO:0000259" key="2">
    <source>
        <dbReference type="PROSITE" id="PS51819"/>
    </source>
</evidence>
<sequence>MIQRLSHTTIYVLDQDRALAFYTEKLGLEVRSDARMGEFRWLTVGPKGQPDLELVLMPLKPSPMMDEATVASFRGLIEKGSFGAGVFATADCKRTYEELKARGVEFAGPPKEQFYGIEAMFKDDSGNWFSLTQHTR</sequence>
<dbReference type="PROSITE" id="PS51819">
    <property type="entry name" value="VOC"/>
    <property type="match status" value="1"/>
</dbReference>
<evidence type="ECO:0000313" key="4">
    <source>
        <dbReference type="Proteomes" id="UP001164459"/>
    </source>
</evidence>
<evidence type="ECO:0000313" key="3">
    <source>
        <dbReference type="EMBL" id="WAS95340.1"/>
    </source>
</evidence>
<dbReference type="InterPro" id="IPR018146">
    <property type="entry name" value="Glyoxalase_1_CS"/>
</dbReference>
<evidence type="ECO:0000256" key="1">
    <source>
        <dbReference type="ARBA" id="ARBA00022723"/>
    </source>
</evidence>
<dbReference type="RefSeq" id="WP_269037672.1">
    <property type="nucleotide sequence ID" value="NZ_CP114040.1"/>
</dbReference>
<dbReference type="Proteomes" id="UP001164459">
    <property type="component" value="Chromosome"/>
</dbReference>
<reference evidence="3" key="1">
    <citation type="submission" date="2022-11" db="EMBL/GenBank/DDBJ databases">
        <title>Minimal conservation of predation-associated metabolite biosynthetic gene clusters underscores biosynthetic potential of Myxococcota including descriptions for ten novel species: Archangium lansinium sp. nov., Myxococcus landrumus sp. nov., Nannocystis bai.</title>
        <authorList>
            <person name="Ahearne A."/>
            <person name="Stevens C."/>
            <person name="Dowd S."/>
        </authorList>
    </citation>
    <scope>NUCLEOTIDE SEQUENCE</scope>
    <source>
        <strain evidence="3">Fl3</strain>
    </source>
</reference>
<dbReference type="EMBL" id="CP114040">
    <property type="protein sequence ID" value="WAS95340.1"/>
    <property type="molecule type" value="Genomic_DNA"/>
</dbReference>
<dbReference type="InterPro" id="IPR029068">
    <property type="entry name" value="Glyas_Bleomycin-R_OHBP_Dase"/>
</dbReference>
<protein>
    <submittedName>
        <fullName evidence="3">VOC family protein</fullName>
    </submittedName>
</protein>
<organism evidence="3 4">
    <name type="scientific">Nannocystis punicea</name>
    <dbReference type="NCBI Taxonomy" id="2995304"/>
    <lineage>
        <taxon>Bacteria</taxon>
        <taxon>Pseudomonadati</taxon>
        <taxon>Myxococcota</taxon>
        <taxon>Polyangia</taxon>
        <taxon>Nannocystales</taxon>
        <taxon>Nannocystaceae</taxon>
        <taxon>Nannocystis</taxon>
    </lineage>
</organism>
<dbReference type="PANTHER" id="PTHR36437">
    <property type="entry name" value="GLYOXALASE/BLEOMYCIN RESISTANCE PROTEIN/DIOXYGENASE"/>
    <property type="match status" value="1"/>
</dbReference>
<dbReference type="Gene3D" id="3.10.180.10">
    <property type="entry name" value="2,3-Dihydroxybiphenyl 1,2-Dioxygenase, domain 1"/>
    <property type="match status" value="1"/>
</dbReference>
<dbReference type="PROSITE" id="PS00934">
    <property type="entry name" value="GLYOXALASE_I_1"/>
    <property type="match status" value="1"/>
</dbReference>
<dbReference type="Pfam" id="PF00903">
    <property type="entry name" value="Glyoxalase"/>
    <property type="match status" value="1"/>
</dbReference>
<gene>
    <name evidence="3" type="ORF">O0S08_04200</name>
</gene>
<dbReference type="PANTHER" id="PTHR36437:SF2">
    <property type="entry name" value="GLYOXALASE_BLEOMYCIN RESISTANCE PROTEIN_DIOXYGENASE"/>
    <property type="match status" value="1"/>
</dbReference>
<dbReference type="InterPro" id="IPR037523">
    <property type="entry name" value="VOC_core"/>
</dbReference>
<feature type="domain" description="VOC" evidence="2">
    <location>
        <begin position="4"/>
        <end position="134"/>
    </location>
</feature>
<keyword evidence="4" id="KW-1185">Reference proteome</keyword>
<dbReference type="InterPro" id="IPR004360">
    <property type="entry name" value="Glyas_Fos-R_dOase_dom"/>
</dbReference>
<dbReference type="SUPFAM" id="SSF54593">
    <property type="entry name" value="Glyoxalase/Bleomycin resistance protein/Dihydroxybiphenyl dioxygenase"/>
    <property type="match status" value="1"/>
</dbReference>
<dbReference type="CDD" id="cd07263">
    <property type="entry name" value="VOC_like"/>
    <property type="match status" value="1"/>
</dbReference>
<keyword evidence="1" id="KW-0479">Metal-binding</keyword>
<accession>A0ABY7H7U2</accession>